<dbReference type="Pfam" id="PF20056">
    <property type="entry name" value="DUF6455"/>
    <property type="match status" value="1"/>
</dbReference>
<dbReference type="EMBL" id="WIBF01000002">
    <property type="protein sequence ID" value="MQQ07961.1"/>
    <property type="molecule type" value="Genomic_DNA"/>
</dbReference>
<dbReference type="AlphaFoldDB" id="A0A843YAE1"/>
<reference evidence="2 3" key="1">
    <citation type="submission" date="2019-10" db="EMBL/GenBank/DDBJ databases">
        <title>Epibacterium sp. nov., isolated from seawater.</title>
        <authorList>
            <person name="Zhang X."/>
            <person name="Li N."/>
        </authorList>
    </citation>
    <scope>NUCLEOTIDE SEQUENCE [LARGE SCALE GENOMIC DNA]</scope>
    <source>
        <strain evidence="2 3">SM1979</strain>
    </source>
</reference>
<evidence type="ECO:0000313" key="3">
    <source>
        <dbReference type="Proteomes" id="UP000444174"/>
    </source>
</evidence>
<name>A0A843YAE1_9RHOB</name>
<comment type="caution">
    <text evidence="2">The sequence shown here is derived from an EMBL/GenBank/DDBJ whole genome shotgun (WGS) entry which is preliminary data.</text>
</comment>
<keyword evidence="3" id="KW-1185">Reference proteome</keyword>
<proteinExistence type="predicted"/>
<dbReference type="RefSeq" id="WP_153214897.1">
    <property type="nucleotide sequence ID" value="NZ_WIBF01000002.1"/>
</dbReference>
<evidence type="ECO:0000313" key="2">
    <source>
        <dbReference type="EMBL" id="MQQ07961.1"/>
    </source>
</evidence>
<evidence type="ECO:0000259" key="1">
    <source>
        <dbReference type="Pfam" id="PF20056"/>
    </source>
</evidence>
<dbReference type="InterPro" id="IPR045601">
    <property type="entry name" value="DUF6455"/>
</dbReference>
<feature type="domain" description="DUF6455" evidence="1">
    <location>
        <begin position="3"/>
        <end position="79"/>
    </location>
</feature>
<sequence length="84" mass="9646">MYRHMWLTHEVARSVGVDLSAAMHDRSLDPRRYSEIVTKCRASGCDRACALHLSTLKNGQQEQVQDYCANKDLIDRLSKLKEQP</sequence>
<gene>
    <name evidence="2" type="ORF">GFB49_05805</name>
</gene>
<protein>
    <recommendedName>
        <fullName evidence="1">DUF6455 domain-containing protein</fullName>
    </recommendedName>
</protein>
<accession>A0A843YAE1</accession>
<organism evidence="2 3">
    <name type="scientific">Tritonibacter litoralis</name>
    <dbReference type="NCBI Taxonomy" id="2662264"/>
    <lineage>
        <taxon>Bacteria</taxon>
        <taxon>Pseudomonadati</taxon>
        <taxon>Pseudomonadota</taxon>
        <taxon>Alphaproteobacteria</taxon>
        <taxon>Rhodobacterales</taxon>
        <taxon>Paracoccaceae</taxon>
        <taxon>Tritonibacter</taxon>
    </lineage>
</organism>
<dbReference type="Proteomes" id="UP000444174">
    <property type="component" value="Unassembled WGS sequence"/>
</dbReference>